<proteinExistence type="predicted"/>
<dbReference type="Pfam" id="PF08214">
    <property type="entry name" value="HAT_KAT11"/>
    <property type="match status" value="1"/>
</dbReference>
<keyword evidence="3" id="KW-0808">Transferase</keyword>
<evidence type="ECO:0000256" key="1">
    <source>
        <dbReference type="ARBA" id="ARBA00004123"/>
    </source>
</evidence>
<evidence type="ECO:0000256" key="6">
    <source>
        <dbReference type="ARBA" id="ARBA00023015"/>
    </source>
</evidence>
<dbReference type="GO" id="GO:0032931">
    <property type="term" value="F:histone H3K56 acetyltransferase activity"/>
    <property type="evidence" value="ECO:0007669"/>
    <property type="project" value="TreeGrafter"/>
</dbReference>
<protein>
    <recommendedName>
        <fullName evidence="2">histone acetyltransferase</fullName>
        <ecNumber evidence="2">2.3.1.48</ecNumber>
    </recommendedName>
</protein>
<dbReference type="InterPro" id="IPR013178">
    <property type="entry name" value="Histone_AcTrfase_Rtt109/CBP"/>
</dbReference>
<evidence type="ECO:0000256" key="8">
    <source>
        <dbReference type="ARBA" id="ARBA00023242"/>
    </source>
</evidence>
<dbReference type="OrthoDB" id="3361892at2759"/>
<feature type="compositionally biased region" description="Pro residues" evidence="10">
    <location>
        <begin position="600"/>
        <end position="610"/>
    </location>
</feature>
<accession>A0A2A9P0L6</accession>
<keyword evidence="12" id="KW-1185">Reference proteome</keyword>
<dbReference type="GO" id="GO:0006974">
    <property type="term" value="P:DNA damage response"/>
    <property type="evidence" value="ECO:0007669"/>
    <property type="project" value="UniProtKB-KW"/>
</dbReference>
<evidence type="ECO:0000313" key="11">
    <source>
        <dbReference type="EMBL" id="PFH53932.1"/>
    </source>
</evidence>
<sequence length="686" mass="75708">MAGIFLDSGQILRELPPGGVRANSFLGVDSTLTDTVMRFSANRLNSRESLREKAGVTRDRTFLHLSEIRNVSVSNPPEGSVTDDPKPRSRNSRHGGLTVAVHTQTITKTDFEVVDAVCGWLKSASLDNDACYNTWTTKTKIRSIAQVCIPQLLSSIVIIAFYVTRENLMTWEAGKKCTRDFHLHLLVSAPRKNSSLYIFAKPLPRVYLQDILVLLSEQSSPNAPRIIVVAIEACLYHIPATSTLVLYVSKVDTTGQGRAPSPTATLVRSLLSFYANPSTRPIPTKHFWIHLFARAQGQYLFPNSSDFPGKKPLADIKLCVWWKRILSDVAQKVQSQVNPQTQFQLFYLLPGYSEFEASNAINYAASSLTSLQHTVVWTYGHPYSQINISLPCPRNTNSNNLGHLIPSFDDDPKSRFLDDIAYTTNGDVKSPARKRARASSHHEGTDSHSSSNTKGKNDREGKSEAPLGELGKVSADEFWERMSFRQECTSGAVTGFFAVGVKTEDEESSTATYTAPLGPSAGQVSPQVIKRILTSLTTGVEFSTIERAIRATETVEGAIKGLCEGIGTLPTSVIQGLKKFPSAGEEDRRTPEVDSSVSEPPAPPCTPPPRQSSGWKVNADISPNQFPEPVTSLETYNKYIYGSISVYKPWPRGIEEEEKGEEGKRVGGVEREQQVTVLRARKKKRE</sequence>
<evidence type="ECO:0000313" key="12">
    <source>
        <dbReference type="Proteomes" id="UP000242287"/>
    </source>
</evidence>
<dbReference type="InterPro" id="IPR016849">
    <property type="entry name" value="Rtt109"/>
</dbReference>
<dbReference type="Proteomes" id="UP000242287">
    <property type="component" value="Unassembled WGS sequence"/>
</dbReference>
<name>A0A2A9P0L6_9AGAR</name>
<feature type="compositionally biased region" description="Polar residues" evidence="10">
    <location>
        <begin position="611"/>
        <end position="621"/>
    </location>
</feature>
<evidence type="ECO:0000256" key="3">
    <source>
        <dbReference type="ARBA" id="ARBA00022679"/>
    </source>
</evidence>
<feature type="region of interest" description="Disordered" evidence="10">
    <location>
        <begin position="580"/>
        <end position="621"/>
    </location>
</feature>
<keyword evidence="4" id="KW-0227">DNA damage</keyword>
<feature type="region of interest" description="Disordered" evidence="10">
    <location>
        <begin position="427"/>
        <end position="469"/>
    </location>
</feature>
<dbReference type="EMBL" id="KZ301971">
    <property type="protein sequence ID" value="PFH53932.1"/>
    <property type="molecule type" value="Genomic_DNA"/>
</dbReference>
<evidence type="ECO:0000256" key="4">
    <source>
        <dbReference type="ARBA" id="ARBA00022763"/>
    </source>
</evidence>
<dbReference type="PROSITE" id="PS51728">
    <property type="entry name" value="RTT109_HAT"/>
    <property type="match status" value="1"/>
</dbReference>
<dbReference type="GO" id="GO:0006355">
    <property type="term" value="P:regulation of DNA-templated transcription"/>
    <property type="evidence" value="ECO:0007669"/>
    <property type="project" value="InterPro"/>
</dbReference>
<evidence type="ECO:0000256" key="5">
    <source>
        <dbReference type="ARBA" id="ARBA00022990"/>
    </source>
</evidence>
<feature type="region of interest" description="Disordered" evidence="10">
    <location>
        <begin position="73"/>
        <end position="95"/>
    </location>
</feature>
<keyword evidence="8" id="KW-0539">Nucleus</keyword>
<evidence type="ECO:0000256" key="10">
    <source>
        <dbReference type="SAM" id="MobiDB-lite"/>
    </source>
</evidence>
<comment type="catalytic activity">
    <reaction evidence="9">
        <text>L-lysyl-[histone] + acetyl-CoA = N(6)-acetyl-L-lysyl-[histone] + CoA + H(+)</text>
        <dbReference type="Rhea" id="RHEA:21992"/>
        <dbReference type="Rhea" id="RHEA-COMP:9845"/>
        <dbReference type="Rhea" id="RHEA-COMP:11338"/>
        <dbReference type="ChEBI" id="CHEBI:15378"/>
        <dbReference type="ChEBI" id="CHEBI:29969"/>
        <dbReference type="ChEBI" id="CHEBI:57287"/>
        <dbReference type="ChEBI" id="CHEBI:57288"/>
        <dbReference type="ChEBI" id="CHEBI:61930"/>
        <dbReference type="EC" id="2.3.1.48"/>
    </reaction>
    <physiologicalReaction direction="left-to-right" evidence="9">
        <dbReference type="Rhea" id="RHEA:21993"/>
    </physiologicalReaction>
</comment>
<reference evidence="11 12" key="1">
    <citation type="submission" date="2014-02" db="EMBL/GenBank/DDBJ databases">
        <title>Transposable element dynamics among asymbiotic and ectomycorrhizal Amanita fungi.</title>
        <authorList>
            <consortium name="DOE Joint Genome Institute"/>
            <person name="Hess J."/>
            <person name="Skrede I."/>
            <person name="Wolfe B."/>
            <person name="LaButti K."/>
            <person name="Ohm R.A."/>
            <person name="Grigoriev I.V."/>
            <person name="Pringle A."/>
        </authorList>
    </citation>
    <scope>NUCLEOTIDE SEQUENCE [LARGE SCALE GENOMIC DNA]</scope>
    <source>
        <strain evidence="11 12">SKay4041</strain>
    </source>
</reference>
<dbReference type="STRING" id="703135.A0A2A9P0L6"/>
<keyword evidence="6" id="KW-0805">Transcription regulation</keyword>
<keyword evidence="7" id="KW-0804">Transcription</keyword>
<dbReference type="SMART" id="SM01250">
    <property type="entry name" value="KAT11"/>
    <property type="match status" value="1"/>
</dbReference>
<evidence type="ECO:0000256" key="7">
    <source>
        <dbReference type="ARBA" id="ARBA00023163"/>
    </source>
</evidence>
<dbReference type="InterPro" id="IPR051236">
    <property type="entry name" value="HAT_RTT109-like"/>
</dbReference>
<dbReference type="PANTHER" id="PTHR31571:SF2">
    <property type="entry name" value="HISTONE ACETYLTRANSFERASE RTT109"/>
    <property type="match status" value="1"/>
</dbReference>
<gene>
    <name evidence="11" type="ORF">AMATHDRAFT_44973</name>
</gene>
<dbReference type="AlphaFoldDB" id="A0A2A9P0L6"/>
<dbReference type="EC" id="2.3.1.48" evidence="2"/>
<dbReference type="GO" id="GO:0005634">
    <property type="term" value="C:nucleus"/>
    <property type="evidence" value="ECO:0007669"/>
    <property type="project" value="UniProtKB-SubCell"/>
</dbReference>
<organism evidence="11 12">
    <name type="scientific">Amanita thiersii Skay4041</name>
    <dbReference type="NCBI Taxonomy" id="703135"/>
    <lineage>
        <taxon>Eukaryota</taxon>
        <taxon>Fungi</taxon>
        <taxon>Dikarya</taxon>
        <taxon>Basidiomycota</taxon>
        <taxon>Agaricomycotina</taxon>
        <taxon>Agaricomycetes</taxon>
        <taxon>Agaricomycetidae</taxon>
        <taxon>Agaricales</taxon>
        <taxon>Pluteineae</taxon>
        <taxon>Amanitaceae</taxon>
        <taxon>Amanita</taxon>
    </lineage>
</organism>
<keyword evidence="5" id="KW-0007">Acetylation</keyword>
<comment type="subcellular location">
    <subcellularLocation>
        <location evidence="1">Nucleus</location>
    </subcellularLocation>
</comment>
<evidence type="ECO:0000256" key="2">
    <source>
        <dbReference type="ARBA" id="ARBA00013184"/>
    </source>
</evidence>
<evidence type="ECO:0000256" key="9">
    <source>
        <dbReference type="ARBA" id="ARBA00048940"/>
    </source>
</evidence>
<dbReference type="PANTHER" id="PTHR31571">
    <property type="entry name" value="ALTERED INHERITANCE OF MITOCHONDRIA PROTEIN 6"/>
    <property type="match status" value="1"/>
</dbReference>